<dbReference type="EMBL" id="CH963857">
    <property type="protein sequence ID" value="KRF98445.1"/>
    <property type="molecule type" value="Genomic_DNA"/>
</dbReference>
<organism evidence="1 2">
    <name type="scientific">Drosophila willistoni</name>
    <name type="common">Fruit fly</name>
    <dbReference type="NCBI Taxonomy" id="7260"/>
    <lineage>
        <taxon>Eukaryota</taxon>
        <taxon>Metazoa</taxon>
        <taxon>Ecdysozoa</taxon>
        <taxon>Arthropoda</taxon>
        <taxon>Hexapoda</taxon>
        <taxon>Insecta</taxon>
        <taxon>Pterygota</taxon>
        <taxon>Neoptera</taxon>
        <taxon>Endopterygota</taxon>
        <taxon>Diptera</taxon>
        <taxon>Brachycera</taxon>
        <taxon>Muscomorpha</taxon>
        <taxon>Ephydroidea</taxon>
        <taxon>Drosophilidae</taxon>
        <taxon>Drosophila</taxon>
        <taxon>Sophophora</taxon>
    </lineage>
</organism>
<name>A0A0Q9WS66_DROWI</name>
<dbReference type="Proteomes" id="UP000007798">
    <property type="component" value="Unassembled WGS sequence"/>
</dbReference>
<gene>
    <name evidence="1" type="primary">Dwil\GK27135</name>
    <name evidence="1" type="ORF">Dwil_GK27135</name>
</gene>
<keyword evidence="2" id="KW-1185">Reference proteome</keyword>
<feature type="non-terminal residue" evidence="1">
    <location>
        <position position="1"/>
    </location>
</feature>
<reference evidence="1 2" key="1">
    <citation type="journal article" date="2007" name="Nature">
        <title>Evolution of genes and genomes on the Drosophila phylogeny.</title>
        <authorList>
            <consortium name="Drosophila 12 Genomes Consortium"/>
            <person name="Clark A.G."/>
            <person name="Eisen M.B."/>
            <person name="Smith D.R."/>
            <person name="Bergman C.M."/>
            <person name="Oliver B."/>
            <person name="Markow T.A."/>
            <person name="Kaufman T.C."/>
            <person name="Kellis M."/>
            <person name="Gelbart W."/>
            <person name="Iyer V.N."/>
            <person name="Pollard D.A."/>
            <person name="Sackton T.B."/>
            <person name="Larracuente A.M."/>
            <person name="Singh N.D."/>
            <person name="Abad J.P."/>
            <person name="Abt D.N."/>
            <person name="Adryan B."/>
            <person name="Aguade M."/>
            <person name="Akashi H."/>
            <person name="Anderson W.W."/>
            <person name="Aquadro C.F."/>
            <person name="Ardell D.H."/>
            <person name="Arguello R."/>
            <person name="Artieri C.G."/>
            <person name="Barbash D.A."/>
            <person name="Barker D."/>
            <person name="Barsanti P."/>
            <person name="Batterham P."/>
            <person name="Batzoglou S."/>
            <person name="Begun D."/>
            <person name="Bhutkar A."/>
            <person name="Blanco E."/>
            <person name="Bosak S.A."/>
            <person name="Bradley R.K."/>
            <person name="Brand A.D."/>
            <person name="Brent M.R."/>
            <person name="Brooks A.N."/>
            <person name="Brown R.H."/>
            <person name="Butlin R.K."/>
            <person name="Caggese C."/>
            <person name="Calvi B.R."/>
            <person name="Bernardo de Carvalho A."/>
            <person name="Caspi A."/>
            <person name="Castrezana S."/>
            <person name="Celniker S.E."/>
            <person name="Chang J.L."/>
            <person name="Chapple C."/>
            <person name="Chatterji S."/>
            <person name="Chinwalla A."/>
            <person name="Civetta A."/>
            <person name="Clifton S.W."/>
            <person name="Comeron J.M."/>
            <person name="Costello J.C."/>
            <person name="Coyne J.A."/>
            <person name="Daub J."/>
            <person name="David R.G."/>
            <person name="Delcher A.L."/>
            <person name="Delehaunty K."/>
            <person name="Do C.B."/>
            <person name="Ebling H."/>
            <person name="Edwards K."/>
            <person name="Eickbush T."/>
            <person name="Evans J.D."/>
            <person name="Filipski A."/>
            <person name="Findeiss S."/>
            <person name="Freyhult E."/>
            <person name="Fulton L."/>
            <person name="Fulton R."/>
            <person name="Garcia A.C."/>
            <person name="Gardiner A."/>
            <person name="Garfield D.A."/>
            <person name="Garvin B.E."/>
            <person name="Gibson G."/>
            <person name="Gilbert D."/>
            <person name="Gnerre S."/>
            <person name="Godfrey J."/>
            <person name="Good R."/>
            <person name="Gotea V."/>
            <person name="Gravely B."/>
            <person name="Greenberg A.J."/>
            <person name="Griffiths-Jones S."/>
            <person name="Gross S."/>
            <person name="Guigo R."/>
            <person name="Gustafson E.A."/>
            <person name="Haerty W."/>
            <person name="Hahn M.W."/>
            <person name="Halligan D.L."/>
            <person name="Halpern A.L."/>
            <person name="Halter G.M."/>
            <person name="Han M.V."/>
            <person name="Heger A."/>
            <person name="Hillier L."/>
            <person name="Hinrichs A.S."/>
            <person name="Holmes I."/>
            <person name="Hoskins R.A."/>
            <person name="Hubisz M.J."/>
            <person name="Hultmark D."/>
            <person name="Huntley M.A."/>
            <person name="Jaffe D.B."/>
            <person name="Jagadeeshan S."/>
            <person name="Jeck W.R."/>
            <person name="Johnson J."/>
            <person name="Jones C.D."/>
            <person name="Jordan W.C."/>
            <person name="Karpen G.H."/>
            <person name="Kataoka E."/>
            <person name="Keightley P.D."/>
            <person name="Kheradpour P."/>
            <person name="Kirkness E.F."/>
            <person name="Koerich L.B."/>
            <person name="Kristiansen K."/>
            <person name="Kudrna D."/>
            <person name="Kulathinal R.J."/>
            <person name="Kumar S."/>
            <person name="Kwok R."/>
            <person name="Lander E."/>
            <person name="Langley C.H."/>
            <person name="Lapoint R."/>
            <person name="Lazzaro B.P."/>
            <person name="Lee S.J."/>
            <person name="Levesque L."/>
            <person name="Li R."/>
            <person name="Lin C.F."/>
            <person name="Lin M.F."/>
            <person name="Lindblad-Toh K."/>
            <person name="Llopart A."/>
            <person name="Long M."/>
            <person name="Low L."/>
            <person name="Lozovsky E."/>
            <person name="Lu J."/>
            <person name="Luo M."/>
            <person name="Machado C.A."/>
            <person name="Makalowski W."/>
            <person name="Marzo M."/>
            <person name="Matsuda M."/>
            <person name="Matzkin L."/>
            <person name="McAllister B."/>
            <person name="McBride C.S."/>
            <person name="McKernan B."/>
            <person name="McKernan K."/>
            <person name="Mendez-Lago M."/>
            <person name="Minx P."/>
            <person name="Mollenhauer M.U."/>
            <person name="Montooth K."/>
            <person name="Mount S.M."/>
            <person name="Mu X."/>
            <person name="Myers E."/>
            <person name="Negre B."/>
            <person name="Newfeld S."/>
            <person name="Nielsen R."/>
            <person name="Noor M.A."/>
            <person name="O'Grady P."/>
            <person name="Pachter L."/>
            <person name="Papaceit M."/>
            <person name="Parisi M.J."/>
            <person name="Parisi M."/>
            <person name="Parts L."/>
            <person name="Pedersen J.S."/>
            <person name="Pesole G."/>
            <person name="Phillippy A.M."/>
            <person name="Ponting C.P."/>
            <person name="Pop M."/>
            <person name="Porcelli D."/>
            <person name="Powell J.R."/>
            <person name="Prohaska S."/>
            <person name="Pruitt K."/>
            <person name="Puig M."/>
            <person name="Quesneville H."/>
            <person name="Ram K.R."/>
            <person name="Rand D."/>
            <person name="Rasmussen M.D."/>
            <person name="Reed L.K."/>
            <person name="Reenan R."/>
            <person name="Reily A."/>
            <person name="Remington K.A."/>
            <person name="Rieger T.T."/>
            <person name="Ritchie M.G."/>
            <person name="Robin C."/>
            <person name="Rogers Y.H."/>
            <person name="Rohde C."/>
            <person name="Rozas J."/>
            <person name="Rubenfield M.J."/>
            <person name="Ruiz A."/>
            <person name="Russo S."/>
            <person name="Salzberg S.L."/>
            <person name="Sanchez-Gracia A."/>
            <person name="Saranga D.J."/>
            <person name="Sato H."/>
            <person name="Schaeffer S.W."/>
            <person name="Schatz M.C."/>
            <person name="Schlenke T."/>
            <person name="Schwartz R."/>
            <person name="Segarra C."/>
            <person name="Singh R.S."/>
            <person name="Sirot L."/>
            <person name="Sirota M."/>
            <person name="Sisneros N.B."/>
            <person name="Smith C.D."/>
            <person name="Smith T.F."/>
            <person name="Spieth J."/>
            <person name="Stage D.E."/>
            <person name="Stark A."/>
            <person name="Stephan W."/>
            <person name="Strausberg R.L."/>
            <person name="Strempel S."/>
            <person name="Sturgill D."/>
            <person name="Sutton G."/>
            <person name="Sutton G.G."/>
            <person name="Tao W."/>
            <person name="Teichmann S."/>
            <person name="Tobari Y.N."/>
            <person name="Tomimura Y."/>
            <person name="Tsolas J.M."/>
            <person name="Valente V.L."/>
            <person name="Venter E."/>
            <person name="Venter J.C."/>
            <person name="Vicario S."/>
            <person name="Vieira F.G."/>
            <person name="Vilella A.J."/>
            <person name="Villasante A."/>
            <person name="Walenz B."/>
            <person name="Wang J."/>
            <person name="Wasserman M."/>
            <person name="Watts T."/>
            <person name="Wilson D."/>
            <person name="Wilson R.K."/>
            <person name="Wing R.A."/>
            <person name="Wolfner M.F."/>
            <person name="Wong A."/>
            <person name="Wong G.K."/>
            <person name="Wu C.I."/>
            <person name="Wu G."/>
            <person name="Yamamoto D."/>
            <person name="Yang H.P."/>
            <person name="Yang S.P."/>
            <person name="Yorke J.A."/>
            <person name="Yoshida K."/>
            <person name="Zdobnov E."/>
            <person name="Zhang P."/>
            <person name="Zhang Y."/>
            <person name="Zimin A.V."/>
            <person name="Baldwin J."/>
            <person name="Abdouelleil A."/>
            <person name="Abdulkadir J."/>
            <person name="Abebe A."/>
            <person name="Abera B."/>
            <person name="Abreu J."/>
            <person name="Acer S.C."/>
            <person name="Aftuck L."/>
            <person name="Alexander A."/>
            <person name="An P."/>
            <person name="Anderson E."/>
            <person name="Anderson S."/>
            <person name="Arachi H."/>
            <person name="Azer M."/>
            <person name="Bachantsang P."/>
            <person name="Barry A."/>
            <person name="Bayul T."/>
            <person name="Berlin A."/>
            <person name="Bessette D."/>
            <person name="Bloom T."/>
            <person name="Blye J."/>
            <person name="Boguslavskiy L."/>
            <person name="Bonnet C."/>
            <person name="Boukhgalter B."/>
            <person name="Bourzgui I."/>
            <person name="Brown A."/>
            <person name="Cahill P."/>
            <person name="Channer S."/>
            <person name="Cheshatsang Y."/>
            <person name="Chuda L."/>
            <person name="Citroen M."/>
            <person name="Collymore A."/>
            <person name="Cooke P."/>
            <person name="Costello M."/>
            <person name="D'Aco K."/>
            <person name="Daza R."/>
            <person name="De Haan G."/>
            <person name="DeGray S."/>
            <person name="DeMaso C."/>
            <person name="Dhargay N."/>
            <person name="Dooley K."/>
            <person name="Dooley E."/>
            <person name="Doricent M."/>
            <person name="Dorje P."/>
            <person name="Dorjee K."/>
            <person name="Dupes A."/>
            <person name="Elong R."/>
            <person name="Falk J."/>
            <person name="Farina A."/>
            <person name="Faro S."/>
            <person name="Ferguson D."/>
            <person name="Fisher S."/>
            <person name="Foley C.D."/>
            <person name="Franke A."/>
            <person name="Friedrich D."/>
            <person name="Gadbois L."/>
            <person name="Gearin G."/>
            <person name="Gearin C.R."/>
            <person name="Giannoukos G."/>
            <person name="Goode T."/>
            <person name="Graham J."/>
            <person name="Grandbois E."/>
            <person name="Grewal S."/>
            <person name="Gyaltsen K."/>
            <person name="Hafez N."/>
            <person name="Hagos B."/>
            <person name="Hall J."/>
            <person name="Henson C."/>
            <person name="Hollinger A."/>
            <person name="Honan T."/>
            <person name="Huard M.D."/>
            <person name="Hughes L."/>
            <person name="Hurhula B."/>
            <person name="Husby M.E."/>
            <person name="Kamat A."/>
            <person name="Kanga B."/>
            <person name="Kashin S."/>
            <person name="Khazanovich D."/>
            <person name="Kisner P."/>
            <person name="Lance K."/>
            <person name="Lara M."/>
            <person name="Lee W."/>
            <person name="Lennon N."/>
            <person name="Letendre F."/>
            <person name="LeVine R."/>
            <person name="Lipovsky A."/>
            <person name="Liu X."/>
            <person name="Liu J."/>
            <person name="Liu S."/>
            <person name="Lokyitsang T."/>
            <person name="Lokyitsang Y."/>
            <person name="Lubonja R."/>
            <person name="Lui A."/>
            <person name="MacDonald P."/>
            <person name="Magnisalis V."/>
            <person name="Maru K."/>
            <person name="Matthews C."/>
            <person name="McCusker W."/>
            <person name="McDonough S."/>
            <person name="Mehta T."/>
            <person name="Meldrim J."/>
            <person name="Meneus L."/>
            <person name="Mihai O."/>
            <person name="Mihalev A."/>
            <person name="Mihova T."/>
            <person name="Mittelman R."/>
            <person name="Mlenga V."/>
            <person name="Montmayeur A."/>
            <person name="Mulrain L."/>
            <person name="Navidi A."/>
            <person name="Naylor J."/>
            <person name="Negash T."/>
            <person name="Nguyen T."/>
            <person name="Nguyen N."/>
            <person name="Nicol R."/>
            <person name="Norbu C."/>
            <person name="Norbu N."/>
            <person name="Novod N."/>
            <person name="O'Neill B."/>
            <person name="Osman S."/>
            <person name="Markiewicz E."/>
            <person name="Oyono O.L."/>
            <person name="Patti C."/>
            <person name="Phunkhang P."/>
            <person name="Pierre F."/>
            <person name="Priest M."/>
            <person name="Raghuraman S."/>
            <person name="Rege F."/>
            <person name="Reyes R."/>
            <person name="Rise C."/>
            <person name="Rogov P."/>
            <person name="Ross K."/>
            <person name="Ryan E."/>
            <person name="Settipalli S."/>
            <person name="Shea T."/>
            <person name="Sherpa N."/>
            <person name="Shi L."/>
            <person name="Shih D."/>
            <person name="Sparrow T."/>
            <person name="Spaulding J."/>
            <person name="Stalker J."/>
            <person name="Stange-Thomann N."/>
            <person name="Stavropoulos S."/>
            <person name="Stone C."/>
            <person name="Strader C."/>
            <person name="Tesfaye S."/>
            <person name="Thomson T."/>
            <person name="Thoulutsang Y."/>
            <person name="Thoulutsang D."/>
            <person name="Topham K."/>
            <person name="Topping I."/>
            <person name="Tsamla T."/>
            <person name="Vassiliev H."/>
            <person name="Vo A."/>
            <person name="Wangchuk T."/>
            <person name="Wangdi T."/>
            <person name="Weiand M."/>
            <person name="Wilkinson J."/>
            <person name="Wilson A."/>
            <person name="Yadav S."/>
            <person name="Young G."/>
            <person name="Yu Q."/>
            <person name="Zembek L."/>
            <person name="Zhong D."/>
            <person name="Zimmer A."/>
            <person name="Zwirko Z."/>
            <person name="Jaffe D.B."/>
            <person name="Alvarez P."/>
            <person name="Brockman W."/>
            <person name="Butler J."/>
            <person name="Chin C."/>
            <person name="Gnerre S."/>
            <person name="Grabherr M."/>
            <person name="Kleber M."/>
            <person name="Mauceli E."/>
            <person name="MacCallum I."/>
        </authorList>
    </citation>
    <scope>NUCLEOTIDE SEQUENCE [LARGE SCALE GENOMIC DNA]</scope>
    <source>
        <strain evidence="2">Tucson 14030-0811.24</strain>
    </source>
</reference>
<proteinExistence type="predicted"/>
<dbReference type="AlphaFoldDB" id="A0A0Q9WS66"/>
<dbReference type="InParanoid" id="A0A0Q9WS66"/>
<sequence length="41" mass="4956">ERQTDRQTARAMVKFYVQPRQQMAEVNFLIYFQVELYNGSV</sequence>
<accession>A0A0Q9WS66</accession>
<protein>
    <submittedName>
        <fullName evidence="1">Uncharacterized protein</fullName>
    </submittedName>
</protein>
<evidence type="ECO:0000313" key="2">
    <source>
        <dbReference type="Proteomes" id="UP000007798"/>
    </source>
</evidence>
<evidence type="ECO:0000313" key="1">
    <source>
        <dbReference type="EMBL" id="KRF98445.1"/>
    </source>
</evidence>